<accession>A0A7V4DGJ4</accession>
<proteinExistence type="predicted"/>
<organism evidence="1">
    <name type="scientific">Candidatus Caldatribacterium californiense</name>
    <dbReference type="NCBI Taxonomy" id="1454726"/>
    <lineage>
        <taxon>Bacteria</taxon>
        <taxon>Pseudomonadati</taxon>
        <taxon>Atribacterota</taxon>
        <taxon>Atribacteria</taxon>
        <taxon>Atribacterales</taxon>
        <taxon>Candidatus Caldatribacteriaceae</taxon>
        <taxon>Candidatus Caldatribacterium</taxon>
    </lineage>
</organism>
<dbReference type="AlphaFoldDB" id="A0A7V4DGJ4"/>
<comment type="caution">
    <text evidence="1">The sequence shown here is derived from an EMBL/GenBank/DDBJ whole genome shotgun (WGS) entry which is preliminary data.</text>
</comment>
<reference evidence="1" key="1">
    <citation type="journal article" date="2020" name="mSystems">
        <title>Genome- and Community-Level Interaction Insights into Carbon Utilization and Element Cycling Functions of Hydrothermarchaeota in Hydrothermal Sediment.</title>
        <authorList>
            <person name="Zhou Z."/>
            <person name="Liu Y."/>
            <person name="Xu W."/>
            <person name="Pan J."/>
            <person name="Luo Z.H."/>
            <person name="Li M."/>
        </authorList>
    </citation>
    <scope>NUCLEOTIDE SEQUENCE [LARGE SCALE GENOMIC DNA]</scope>
    <source>
        <strain evidence="1">SpSt-716</strain>
    </source>
</reference>
<name>A0A7V4DGJ4_9BACT</name>
<protein>
    <submittedName>
        <fullName evidence="1">Uncharacterized protein</fullName>
    </submittedName>
</protein>
<dbReference type="EMBL" id="DTEN01000153">
    <property type="protein sequence ID" value="HGI74809.1"/>
    <property type="molecule type" value="Genomic_DNA"/>
</dbReference>
<evidence type="ECO:0000313" key="1">
    <source>
        <dbReference type="EMBL" id="HGI74809.1"/>
    </source>
</evidence>
<sequence length="282" mass="32817">MRWDFSWEFFSLVVPPDSRYSVCRVPVLEGSSEAREIKRSIIVKVDTTREKLKNLKDAMVELDQRVSCIHIEEFDGFINALYGVFSRYFPQAEVVGPPVKAIDVFELDKEELCFFIMEKGGFMDTAGKEFLRERERIIGELEKQFSWFVLMPKNLEIRHRTYSLGEVMGCLTLGVVSGSSGDQLCYKPCFYVSIFMRGRRKLNRKKLKWFERAMGEVNGVAFYPANGPITELGVSIEPPYETREVERWLRYGLFRLSPDAYRRSILQDDSLACEWTLMELSI</sequence>
<gene>
    <name evidence="1" type="ORF">ENU96_03915</name>
</gene>